<dbReference type="Gene3D" id="3.30.110.40">
    <property type="entry name" value="TusA-like domain"/>
    <property type="match status" value="1"/>
</dbReference>
<proteinExistence type="inferred from homology"/>
<accession>A0A6N2V8Y9</accession>
<reference evidence="3" key="1">
    <citation type="submission" date="2019-11" db="EMBL/GenBank/DDBJ databases">
        <authorList>
            <person name="Feng L."/>
        </authorList>
    </citation>
    <scope>NUCLEOTIDE SEQUENCE</scope>
    <source>
        <strain evidence="3">BgluceraseaLFYP119</strain>
    </source>
</reference>
<dbReference type="AlphaFoldDB" id="A0A6N2V8Y9"/>
<dbReference type="Pfam" id="PF01206">
    <property type="entry name" value="TusA"/>
    <property type="match status" value="1"/>
</dbReference>
<dbReference type="InterPro" id="IPR036868">
    <property type="entry name" value="TusA-like_sf"/>
</dbReference>
<protein>
    <submittedName>
        <fullName evidence="3">SirA-like protein</fullName>
    </submittedName>
</protein>
<name>A0A6N2V8Y9_9FIRM</name>
<dbReference type="PANTHER" id="PTHR33279:SF6">
    <property type="entry name" value="SULFUR CARRIER PROTEIN YEDF-RELATED"/>
    <property type="match status" value="1"/>
</dbReference>
<dbReference type="SUPFAM" id="SSF64307">
    <property type="entry name" value="SirA-like"/>
    <property type="match status" value="1"/>
</dbReference>
<dbReference type="InterPro" id="IPR001455">
    <property type="entry name" value="TusA-like"/>
</dbReference>
<dbReference type="PANTHER" id="PTHR33279">
    <property type="entry name" value="SULFUR CARRIER PROTEIN YEDF-RELATED"/>
    <property type="match status" value="1"/>
</dbReference>
<sequence>MKQVDARGLSCPEPVIMTKNALASNEAAYEVLVDNITAKENVTRFATHQGYQVKVEEKGEDFLLRITK</sequence>
<comment type="similarity">
    <text evidence="1">Belongs to the sulfur carrier protein TusA family.</text>
</comment>
<dbReference type="CDD" id="cd03421">
    <property type="entry name" value="SirA_like_N"/>
    <property type="match status" value="1"/>
</dbReference>
<evidence type="ECO:0000256" key="1">
    <source>
        <dbReference type="ARBA" id="ARBA00008984"/>
    </source>
</evidence>
<evidence type="ECO:0000259" key="2">
    <source>
        <dbReference type="Pfam" id="PF01206"/>
    </source>
</evidence>
<dbReference type="RefSeq" id="WP_156354997.1">
    <property type="nucleotide sequence ID" value="NZ_CACRST010000025.1"/>
</dbReference>
<gene>
    <name evidence="3" type="ORF">BGLFYP119_02525</name>
</gene>
<dbReference type="EMBL" id="CACRST010000025">
    <property type="protein sequence ID" value="VYT26440.1"/>
    <property type="molecule type" value="Genomic_DNA"/>
</dbReference>
<evidence type="ECO:0000313" key="3">
    <source>
        <dbReference type="EMBL" id="VYT26440.1"/>
    </source>
</evidence>
<feature type="domain" description="UPF0033" evidence="2">
    <location>
        <begin position="2"/>
        <end position="68"/>
    </location>
</feature>
<organism evidence="3">
    <name type="scientific">Blautia glucerasea</name>
    <dbReference type="NCBI Taxonomy" id="536633"/>
    <lineage>
        <taxon>Bacteria</taxon>
        <taxon>Bacillati</taxon>
        <taxon>Bacillota</taxon>
        <taxon>Clostridia</taxon>
        <taxon>Lachnospirales</taxon>
        <taxon>Lachnospiraceae</taxon>
        <taxon>Blautia</taxon>
    </lineage>
</organism>